<protein>
    <submittedName>
        <fullName evidence="2">Uncharacterized protein</fullName>
    </submittedName>
</protein>
<dbReference type="EMBL" id="KZ857390">
    <property type="protein sequence ID" value="RDX52561.1"/>
    <property type="molecule type" value="Genomic_DNA"/>
</dbReference>
<evidence type="ECO:0000256" key="1">
    <source>
        <dbReference type="SAM" id="MobiDB-lite"/>
    </source>
</evidence>
<dbReference type="AlphaFoldDB" id="A0A371DJ48"/>
<sequence length="207" mass="23038">MSDSHIVDPDSDSDSASTDTSLPSLVVIPDSPWAPHAALAHIQDPVAYVGDLLPGYVRAHRPQFSNGPPLWIEIRALSVTLHGMGYVDAIGFEFPFDRLSTRRWVHDTPKPIWTVTLTRSHRLLLLQLQAIFRYFALTHAATNEPLVSSQWNTFCQVVAELARADHTEDDILPAIVLHARSILPSAIFHDLRPLHPHWSALAVNSTP</sequence>
<dbReference type="Proteomes" id="UP000256964">
    <property type="component" value="Unassembled WGS sequence"/>
</dbReference>
<reference evidence="2 3" key="1">
    <citation type="journal article" date="2018" name="Biotechnol. Biofuels">
        <title>Integrative visual omics of the white-rot fungus Polyporus brumalis exposes the biotechnological potential of its oxidative enzymes for delignifying raw plant biomass.</title>
        <authorList>
            <person name="Miyauchi S."/>
            <person name="Rancon A."/>
            <person name="Drula E."/>
            <person name="Hage H."/>
            <person name="Chaduli D."/>
            <person name="Favel A."/>
            <person name="Grisel S."/>
            <person name="Henrissat B."/>
            <person name="Herpoel-Gimbert I."/>
            <person name="Ruiz-Duenas F.J."/>
            <person name="Chevret D."/>
            <person name="Hainaut M."/>
            <person name="Lin J."/>
            <person name="Wang M."/>
            <person name="Pangilinan J."/>
            <person name="Lipzen A."/>
            <person name="Lesage-Meessen L."/>
            <person name="Navarro D."/>
            <person name="Riley R."/>
            <person name="Grigoriev I.V."/>
            <person name="Zhou S."/>
            <person name="Raouche S."/>
            <person name="Rosso M.N."/>
        </authorList>
    </citation>
    <scope>NUCLEOTIDE SEQUENCE [LARGE SCALE GENOMIC DNA]</scope>
    <source>
        <strain evidence="2 3">BRFM 1820</strain>
    </source>
</reference>
<name>A0A371DJ48_9APHY</name>
<organism evidence="2 3">
    <name type="scientific">Lentinus brumalis</name>
    <dbReference type="NCBI Taxonomy" id="2498619"/>
    <lineage>
        <taxon>Eukaryota</taxon>
        <taxon>Fungi</taxon>
        <taxon>Dikarya</taxon>
        <taxon>Basidiomycota</taxon>
        <taxon>Agaricomycotina</taxon>
        <taxon>Agaricomycetes</taxon>
        <taxon>Polyporales</taxon>
        <taxon>Polyporaceae</taxon>
        <taxon>Lentinus</taxon>
    </lineage>
</organism>
<feature type="region of interest" description="Disordered" evidence="1">
    <location>
        <begin position="1"/>
        <end position="21"/>
    </location>
</feature>
<evidence type="ECO:0000313" key="2">
    <source>
        <dbReference type="EMBL" id="RDX52561.1"/>
    </source>
</evidence>
<accession>A0A371DJ48</accession>
<proteinExistence type="predicted"/>
<gene>
    <name evidence="2" type="ORF">OH76DRAFT_1480664</name>
</gene>
<keyword evidence="3" id="KW-1185">Reference proteome</keyword>
<evidence type="ECO:0000313" key="3">
    <source>
        <dbReference type="Proteomes" id="UP000256964"/>
    </source>
</evidence>